<feature type="transmembrane region" description="Helical" evidence="1">
    <location>
        <begin position="357"/>
        <end position="375"/>
    </location>
</feature>
<dbReference type="Pfam" id="PF18940">
    <property type="entry name" value="DUF5687"/>
    <property type="match status" value="1"/>
</dbReference>
<protein>
    <recommendedName>
        <fullName evidence="4">Transmembrane protein</fullName>
    </recommendedName>
</protein>
<evidence type="ECO:0000313" key="2">
    <source>
        <dbReference type="EMBL" id="HIZ91935.1"/>
    </source>
</evidence>
<name>A0A9D2GZK5_9BACE</name>
<dbReference type="InterPro" id="IPR043742">
    <property type="entry name" value="DUF5687"/>
</dbReference>
<feature type="transmembrane region" description="Helical" evidence="1">
    <location>
        <begin position="205"/>
        <end position="227"/>
    </location>
</feature>
<evidence type="ECO:0000313" key="3">
    <source>
        <dbReference type="Proteomes" id="UP000824108"/>
    </source>
</evidence>
<feature type="transmembrane region" description="Helical" evidence="1">
    <location>
        <begin position="29"/>
        <end position="51"/>
    </location>
</feature>
<feature type="transmembrane region" description="Helical" evidence="1">
    <location>
        <begin position="315"/>
        <end position="336"/>
    </location>
</feature>
<dbReference type="EMBL" id="DXAV01000060">
    <property type="protein sequence ID" value="HIZ91935.1"/>
    <property type="molecule type" value="Genomic_DNA"/>
</dbReference>
<organism evidence="2 3">
    <name type="scientific">Candidatus Bacteroides merdavium</name>
    <dbReference type="NCBI Taxonomy" id="2838472"/>
    <lineage>
        <taxon>Bacteria</taxon>
        <taxon>Pseudomonadati</taxon>
        <taxon>Bacteroidota</taxon>
        <taxon>Bacteroidia</taxon>
        <taxon>Bacteroidales</taxon>
        <taxon>Bacteroidaceae</taxon>
        <taxon>Bacteroides</taxon>
    </lineage>
</organism>
<reference evidence="2" key="2">
    <citation type="submission" date="2021-04" db="EMBL/GenBank/DDBJ databases">
        <authorList>
            <person name="Gilroy R."/>
        </authorList>
    </citation>
    <scope>NUCLEOTIDE SEQUENCE</scope>
    <source>
        <strain evidence="2">CHK118-2852</strain>
    </source>
</reference>
<comment type="caution">
    <text evidence="2">The sequence shown here is derived from an EMBL/GenBank/DDBJ whole genome shotgun (WGS) entry which is preliminary data.</text>
</comment>
<keyword evidence="1" id="KW-1133">Transmembrane helix</keyword>
<feature type="transmembrane region" description="Helical" evidence="1">
    <location>
        <begin position="170"/>
        <end position="189"/>
    </location>
</feature>
<gene>
    <name evidence="2" type="ORF">H9807_07465</name>
</gene>
<feature type="transmembrane region" description="Helical" evidence="1">
    <location>
        <begin position="427"/>
        <end position="450"/>
    </location>
</feature>
<feature type="transmembrane region" description="Helical" evidence="1">
    <location>
        <begin position="103"/>
        <end position="129"/>
    </location>
</feature>
<feature type="transmembrane region" description="Helical" evidence="1">
    <location>
        <begin position="284"/>
        <end position="303"/>
    </location>
</feature>
<sequence>MNLFLELRQHGKLADKRHPMYDKNKFGRFWMYLMAAFWAGYLIFFGTMFAFALSEESREPYQIINGGLIIILALDFLIRFPFQKTPTQEMKPYLLLPVKRNRLIDCLLLRSGLSTFNLFWLFFFVPLAIITVTRFYGVTGVVTYSLGIWLMMVMNNYWFLLCRTLMNERIWWTFLPLAVYGVIGCALFIPDDSPLFDWAVTLGEGFIIGNLLSFLIIAAAIAVLWFVNRIVMQELVYSELNKVEDTTVKVRSVSEYRFLDRYGEIGEYMRLELKMLLRNKVCKTSLRSITIVVVAFSLILSFTEAYDSTGMKNFIMIYNYVIFGIMFLLSIMSYEGNYIDGLMSRKESIYSLLRAKYILYSVAILIPFLLMTPAMVTGKLTILSCLAWALFTAGAIYFCLFQLAVYNNRTLDLNTKLTNRQNMGTGLQNVISFAAFGLPLLLNFVLKIWLGETITNIILIVVGLGFILSSRFWLKNVYHRFMKRRYKNLEGFRDSRQR</sequence>
<proteinExistence type="predicted"/>
<dbReference type="AlphaFoldDB" id="A0A9D2GZK5"/>
<feature type="transmembrane region" description="Helical" evidence="1">
    <location>
        <begin position="456"/>
        <end position="474"/>
    </location>
</feature>
<feature type="transmembrane region" description="Helical" evidence="1">
    <location>
        <begin position="63"/>
        <end position="82"/>
    </location>
</feature>
<accession>A0A9D2GZK5</accession>
<evidence type="ECO:0008006" key="4">
    <source>
        <dbReference type="Google" id="ProtNLM"/>
    </source>
</evidence>
<reference evidence="2" key="1">
    <citation type="journal article" date="2021" name="PeerJ">
        <title>Extensive microbial diversity within the chicken gut microbiome revealed by metagenomics and culture.</title>
        <authorList>
            <person name="Gilroy R."/>
            <person name="Ravi A."/>
            <person name="Getino M."/>
            <person name="Pursley I."/>
            <person name="Horton D.L."/>
            <person name="Alikhan N.F."/>
            <person name="Baker D."/>
            <person name="Gharbi K."/>
            <person name="Hall N."/>
            <person name="Watson M."/>
            <person name="Adriaenssens E.M."/>
            <person name="Foster-Nyarko E."/>
            <person name="Jarju S."/>
            <person name="Secka A."/>
            <person name="Antonio M."/>
            <person name="Oren A."/>
            <person name="Chaudhuri R.R."/>
            <person name="La Ragione R."/>
            <person name="Hildebrand F."/>
            <person name="Pallen M.J."/>
        </authorList>
    </citation>
    <scope>NUCLEOTIDE SEQUENCE</scope>
    <source>
        <strain evidence="2">CHK118-2852</strain>
    </source>
</reference>
<evidence type="ECO:0000256" key="1">
    <source>
        <dbReference type="SAM" id="Phobius"/>
    </source>
</evidence>
<dbReference type="Proteomes" id="UP000824108">
    <property type="component" value="Unassembled WGS sequence"/>
</dbReference>
<keyword evidence="1" id="KW-0812">Transmembrane</keyword>
<keyword evidence="1" id="KW-0472">Membrane</keyword>
<feature type="transmembrane region" description="Helical" evidence="1">
    <location>
        <begin position="381"/>
        <end position="406"/>
    </location>
</feature>
<feature type="transmembrane region" description="Helical" evidence="1">
    <location>
        <begin position="135"/>
        <end position="158"/>
    </location>
</feature>